<evidence type="ECO:0000256" key="2">
    <source>
        <dbReference type="ARBA" id="ARBA00009142"/>
    </source>
</evidence>
<reference evidence="9" key="1">
    <citation type="submission" date="2020-10" db="EMBL/GenBank/DDBJ databases">
        <authorList>
            <person name="Gilroy R."/>
        </authorList>
    </citation>
    <scope>NUCLEOTIDE SEQUENCE</scope>
    <source>
        <strain evidence="9">C6-149</strain>
    </source>
</reference>
<evidence type="ECO:0000256" key="1">
    <source>
        <dbReference type="ARBA" id="ARBA00004651"/>
    </source>
</evidence>
<evidence type="ECO:0000256" key="8">
    <source>
        <dbReference type="RuleBase" id="RU363041"/>
    </source>
</evidence>
<keyword evidence="6 8" id="KW-1133">Transmembrane helix</keyword>
<feature type="transmembrane region" description="Helical" evidence="8">
    <location>
        <begin position="96"/>
        <end position="117"/>
    </location>
</feature>
<dbReference type="Pfam" id="PF01925">
    <property type="entry name" value="TauE"/>
    <property type="match status" value="1"/>
</dbReference>
<evidence type="ECO:0000256" key="3">
    <source>
        <dbReference type="ARBA" id="ARBA00022448"/>
    </source>
</evidence>
<sequence>MLLKCCLMAIIVLAAALTQSTSGFGFGIVFMAIMPFFFPYRMCIILSMSSVLALQINTIIKLHRYIQWKLVIVPGIFSIIFGIIGTNYMTKTNPKLLSFIMGFFLWILAFYMIFLASKIKLKKSTFTEAAAGSLGGFTGSVFAVGGPPMAAYYNSVIDSPNHYQGTIQTYFLINVLNILTNNFIHGNIHLNMIPFVILGIICSTVGTQIGLRISDHISMITVRKLAYNVMLLAGTYDIIKGIIHLI</sequence>
<evidence type="ECO:0000313" key="9">
    <source>
        <dbReference type="EMBL" id="MBO8440843.1"/>
    </source>
</evidence>
<comment type="similarity">
    <text evidence="2 8">Belongs to the 4-toluene sulfonate uptake permease (TSUP) (TC 2.A.102) family.</text>
</comment>
<feature type="transmembrane region" description="Helical" evidence="8">
    <location>
        <begin position="66"/>
        <end position="84"/>
    </location>
</feature>
<evidence type="ECO:0000256" key="6">
    <source>
        <dbReference type="ARBA" id="ARBA00022989"/>
    </source>
</evidence>
<keyword evidence="3" id="KW-0813">Transport</keyword>
<gene>
    <name evidence="9" type="ORF">IAA89_00095</name>
</gene>
<accession>A0A9D9E5Z8</accession>
<comment type="caution">
    <text evidence="9">The sequence shown here is derived from an EMBL/GenBank/DDBJ whole genome shotgun (WGS) entry which is preliminary data.</text>
</comment>
<dbReference type="InterPro" id="IPR002781">
    <property type="entry name" value="TM_pro_TauE-like"/>
</dbReference>
<reference evidence="9" key="2">
    <citation type="journal article" date="2021" name="PeerJ">
        <title>Extensive microbial diversity within the chicken gut microbiome revealed by metagenomics and culture.</title>
        <authorList>
            <person name="Gilroy R."/>
            <person name="Ravi A."/>
            <person name="Getino M."/>
            <person name="Pursley I."/>
            <person name="Horton D.L."/>
            <person name="Alikhan N.F."/>
            <person name="Baker D."/>
            <person name="Gharbi K."/>
            <person name="Hall N."/>
            <person name="Watson M."/>
            <person name="Adriaenssens E.M."/>
            <person name="Foster-Nyarko E."/>
            <person name="Jarju S."/>
            <person name="Secka A."/>
            <person name="Antonio M."/>
            <person name="Oren A."/>
            <person name="Chaudhuri R.R."/>
            <person name="La Ragione R."/>
            <person name="Hildebrand F."/>
            <person name="Pallen M.J."/>
        </authorList>
    </citation>
    <scope>NUCLEOTIDE SEQUENCE</scope>
    <source>
        <strain evidence="9">C6-149</strain>
    </source>
</reference>
<dbReference type="PANTHER" id="PTHR30269">
    <property type="entry name" value="TRANSMEMBRANE PROTEIN YFCA"/>
    <property type="match status" value="1"/>
</dbReference>
<proteinExistence type="inferred from homology"/>
<feature type="transmembrane region" description="Helical" evidence="8">
    <location>
        <begin position="28"/>
        <end position="54"/>
    </location>
</feature>
<evidence type="ECO:0000256" key="5">
    <source>
        <dbReference type="ARBA" id="ARBA00022692"/>
    </source>
</evidence>
<feature type="transmembrane region" description="Helical" evidence="8">
    <location>
        <begin position="192"/>
        <end position="213"/>
    </location>
</feature>
<evidence type="ECO:0000256" key="7">
    <source>
        <dbReference type="ARBA" id="ARBA00023136"/>
    </source>
</evidence>
<protein>
    <recommendedName>
        <fullName evidence="8">Probable membrane transporter protein</fullName>
    </recommendedName>
</protein>
<dbReference type="Proteomes" id="UP000823614">
    <property type="component" value="Unassembled WGS sequence"/>
</dbReference>
<keyword evidence="4 8" id="KW-1003">Cell membrane</keyword>
<keyword evidence="5 8" id="KW-0812">Transmembrane</keyword>
<organism evidence="9 10">
    <name type="scientific">Candidatus Gallilactobacillus intestinavium</name>
    <dbReference type="NCBI Taxonomy" id="2840838"/>
    <lineage>
        <taxon>Bacteria</taxon>
        <taxon>Bacillati</taxon>
        <taxon>Bacillota</taxon>
        <taxon>Bacilli</taxon>
        <taxon>Lactobacillales</taxon>
        <taxon>Lactobacillaceae</taxon>
        <taxon>Lactobacillaceae incertae sedis</taxon>
        <taxon>Candidatus Gallilactobacillus</taxon>
    </lineage>
</organism>
<evidence type="ECO:0000256" key="4">
    <source>
        <dbReference type="ARBA" id="ARBA00022475"/>
    </source>
</evidence>
<evidence type="ECO:0000313" key="10">
    <source>
        <dbReference type="Proteomes" id="UP000823614"/>
    </source>
</evidence>
<feature type="transmembrane region" description="Helical" evidence="8">
    <location>
        <begin position="129"/>
        <end position="153"/>
    </location>
</feature>
<dbReference type="GO" id="GO:0005886">
    <property type="term" value="C:plasma membrane"/>
    <property type="evidence" value="ECO:0007669"/>
    <property type="project" value="UniProtKB-SubCell"/>
</dbReference>
<dbReference type="PANTHER" id="PTHR30269:SF37">
    <property type="entry name" value="MEMBRANE TRANSPORTER PROTEIN"/>
    <property type="match status" value="1"/>
</dbReference>
<keyword evidence="7 8" id="KW-0472">Membrane</keyword>
<dbReference type="InterPro" id="IPR052017">
    <property type="entry name" value="TSUP"/>
</dbReference>
<dbReference type="AlphaFoldDB" id="A0A9D9E5Z8"/>
<name>A0A9D9E5Z8_9LACO</name>
<comment type="subcellular location">
    <subcellularLocation>
        <location evidence="1 8">Cell membrane</location>
        <topology evidence="1 8">Multi-pass membrane protein</topology>
    </subcellularLocation>
</comment>
<dbReference type="EMBL" id="JADIMP010000004">
    <property type="protein sequence ID" value="MBO8440843.1"/>
    <property type="molecule type" value="Genomic_DNA"/>
</dbReference>